<feature type="transmembrane region" description="Helical" evidence="1">
    <location>
        <begin position="143"/>
        <end position="162"/>
    </location>
</feature>
<dbReference type="Proteomes" id="UP000612362">
    <property type="component" value="Unassembled WGS sequence"/>
</dbReference>
<feature type="transmembrane region" description="Helical" evidence="1">
    <location>
        <begin position="101"/>
        <end position="122"/>
    </location>
</feature>
<sequence length="260" mass="29170">MFRNLRTIEIAEGALLADIAVIAQLAVMYLPFVGDVFRSLIFLAFSILVLRRGLYAALFGLGVALFLIIVLMGPTALPLTFLECVGGLFLGVTMRLRFPPFLLLLIGVLCGAIGLYGLLLLVPLLAGRSLDTVARTIDQFNAVLGQVTVVVVARFGIIGWWHSNVEASALALGVWFRTYWWFALYLIICLILTPFVTIIYAFTNIVVRQLGYDVLPFPGRRLERVVRKIVRSVIGILLGVVKRWRVWRRHRGMRNLERNA</sequence>
<feature type="transmembrane region" description="Helical" evidence="1">
    <location>
        <begin position="61"/>
        <end position="81"/>
    </location>
</feature>
<dbReference type="Pfam" id="PF09991">
    <property type="entry name" value="DUF2232"/>
    <property type="match status" value="1"/>
</dbReference>
<gene>
    <name evidence="2" type="ORF">KSX_11040</name>
</gene>
<name>A0A8J3MQM9_9CHLR</name>
<keyword evidence="1" id="KW-0472">Membrane</keyword>
<evidence type="ECO:0000313" key="3">
    <source>
        <dbReference type="Proteomes" id="UP000612362"/>
    </source>
</evidence>
<dbReference type="InterPro" id="IPR018710">
    <property type="entry name" value="DUF2232"/>
</dbReference>
<keyword evidence="3" id="KW-1185">Reference proteome</keyword>
<proteinExistence type="predicted"/>
<protein>
    <recommendedName>
        <fullName evidence="4">DUF2232 domain-containing protein</fullName>
    </recommendedName>
</protein>
<organism evidence="2 3">
    <name type="scientific">Ktedonospora formicarum</name>
    <dbReference type="NCBI Taxonomy" id="2778364"/>
    <lineage>
        <taxon>Bacteria</taxon>
        <taxon>Bacillati</taxon>
        <taxon>Chloroflexota</taxon>
        <taxon>Ktedonobacteria</taxon>
        <taxon>Ktedonobacterales</taxon>
        <taxon>Ktedonobacteraceae</taxon>
        <taxon>Ktedonospora</taxon>
    </lineage>
</organism>
<accession>A0A8J3MQM9</accession>
<comment type="caution">
    <text evidence="2">The sequence shown here is derived from an EMBL/GenBank/DDBJ whole genome shotgun (WGS) entry which is preliminary data.</text>
</comment>
<reference evidence="2" key="1">
    <citation type="submission" date="2020-10" db="EMBL/GenBank/DDBJ databases">
        <title>Taxonomic study of unclassified bacteria belonging to the class Ktedonobacteria.</title>
        <authorList>
            <person name="Yabe S."/>
            <person name="Wang C.M."/>
            <person name="Zheng Y."/>
            <person name="Sakai Y."/>
            <person name="Cavaletti L."/>
            <person name="Monciardini P."/>
            <person name="Donadio S."/>
        </authorList>
    </citation>
    <scope>NUCLEOTIDE SEQUENCE</scope>
    <source>
        <strain evidence="2">SOSP1-1</strain>
    </source>
</reference>
<dbReference type="RefSeq" id="WP_220192438.1">
    <property type="nucleotide sequence ID" value="NZ_BNJF01000001.1"/>
</dbReference>
<evidence type="ECO:0000313" key="2">
    <source>
        <dbReference type="EMBL" id="GHO42941.1"/>
    </source>
</evidence>
<keyword evidence="1" id="KW-0812">Transmembrane</keyword>
<keyword evidence="1" id="KW-1133">Transmembrane helix</keyword>
<evidence type="ECO:0008006" key="4">
    <source>
        <dbReference type="Google" id="ProtNLM"/>
    </source>
</evidence>
<feature type="transmembrane region" description="Helical" evidence="1">
    <location>
        <begin position="182"/>
        <end position="207"/>
    </location>
</feature>
<dbReference type="AlphaFoldDB" id="A0A8J3MQM9"/>
<evidence type="ECO:0000256" key="1">
    <source>
        <dbReference type="SAM" id="Phobius"/>
    </source>
</evidence>
<dbReference type="EMBL" id="BNJF01000001">
    <property type="protein sequence ID" value="GHO42941.1"/>
    <property type="molecule type" value="Genomic_DNA"/>
</dbReference>